<dbReference type="AlphaFoldDB" id="A0AA45WPJ7"/>
<dbReference type="PANTHER" id="PTHR30558">
    <property type="entry name" value="EXBD MEMBRANE COMPONENT OF PMF-DRIVEN MACROMOLECULE IMPORT SYSTEM"/>
    <property type="match status" value="1"/>
</dbReference>
<comment type="caution">
    <text evidence="9">The sequence shown here is derived from an EMBL/GenBank/DDBJ whole genome shotgun (WGS) entry which is preliminary data.</text>
</comment>
<comment type="subcellular location">
    <subcellularLocation>
        <location evidence="1">Cell membrane</location>
        <topology evidence="1">Single-pass membrane protein</topology>
    </subcellularLocation>
    <subcellularLocation>
        <location evidence="7">Cell membrane</location>
        <topology evidence="7">Single-pass type II membrane protein</topology>
    </subcellularLocation>
</comment>
<evidence type="ECO:0000256" key="5">
    <source>
        <dbReference type="ARBA" id="ARBA00022989"/>
    </source>
</evidence>
<evidence type="ECO:0000256" key="1">
    <source>
        <dbReference type="ARBA" id="ARBA00004162"/>
    </source>
</evidence>
<protein>
    <submittedName>
        <fullName evidence="9">Outer membrane transport energization protein ExbD</fullName>
    </submittedName>
</protein>
<organism evidence="9 10">
    <name type="scientific">Venenivibrio stagnispumantis</name>
    <dbReference type="NCBI Taxonomy" id="407998"/>
    <lineage>
        <taxon>Bacteria</taxon>
        <taxon>Pseudomonadati</taxon>
        <taxon>Aquificota</taxon>
        <taxon>Aquificia</taxon>
        <taxon>Aquificales</taxon>
        <taxon>Hydrogenothermaceae</taxon>
        <taxon>Venenivibrio</taxon>
    </lineage>
</organism>
<evidence type="ECO:0000256" key="4">
    <source>
        <dbReference type="ARBA" id="ARBA00022692"/>
    </source>
</evidence>
<reference evidence="9" key="1">
    <citation type="submission" date="2017-05" db="EMBL/GenBank/DDBJ databases">
        <authorList>
            <person name="Varghese N."/>
            <person name="Submissions S."/>
        </authorList>
    </citation>
    <scope>NUCLEOTIDE SEQUENCE</scope>
    <source>
        <strain evidence="9">DSM 18763</strain>
    </source>
</reference>
<keyword evidence="6 8" id="KW-0472">Membrane</keyword>
<keyword evidence="7" id="KW-0813">Transport</keyword>
<evidence type="ECO:0000256" key="6">
    <source>
        <dbReference type="ARBA" id="ARBA00023136"/>
    </source>
</evidence>
<comment type="similarity">
    <text evidence="2 7">Belongs to the ExbD/TolR family.</text>
</comment>
<name>A0AA45WPJ7_9AQUI</name>
<proteinExistence type="inferred from homology"/>
<evidence type="ECO:0000256" key="7">
    <source>
        <dbReference type="RuleBase" id="RU003879"/>
    </source>
</evidence>
<keyword evidence="5 8" id="KW-1133">Transmembrane helix</keyword>
<feature type="transmembrane region" description="Helical" evidence="8">
    <location>
        <begin position="30"/>
        <end position="49"/>
    </location>
</feature>
<keyword evidence="4 7" id="KW-0812">Transmembrane</keyword>
<dbReference type="EMBL" id="FXTX01000023">
    <property type="protein sequence ID" value="SMP21375.1"/>
    <property type="molecule type" value="Genomic_DNA"/>
</dbReference>
<keyword evidence="7" id="KW-0653">Protein transport</keyword>
<evidence type="ECO:0000313" key="9">
    <source>
        <dbReference type="EMBL" id="SMP21375.1"/>
    </source>
</evidence>
<dbReference type="Proteomes" id="UP001157947">
    <property type="component" value="Unassembled WGS sequence"/>
</dbReference>
<gene>
    <name evidence="9" type="ORF">SAMN06264868_1234</name>
</gene>
<dbReference type="Pfam" id="PF02472">
    <property type="entry name" value="ExbD"/>
    <property type="match status" value="1"/>
</dbReference>
<dbReference type="GO" id="GO:0015031">
    <property type="term" value="P:protein transport"/>
    <property type="evidence" value="ECO:0007669"/>
    <property type="project" value="UniProtKB-KW"/>
</dbReference>
<evidence type="ECO:0000313" key="10">
    <source>
        <dbReference type="Proteomes" id="UP001157947"/>
    </source>
</evidence>
<dbReference type="PANTHER" id="PTHR30558:SF3">
    <property type="entry name" value="BIOPOLYMER TRANSPORT PROTEIN EXBD-RELATED"/>
    <property type="match status" value="1"/>
</dbReference>
<keyword evidence="10" id="KW-1185">Reference proteome</keyword>
<dbReference type="RefSeq" id="WP_265133670.1">
    <property type="nucleotide sequence ID" value="NZ_FXTX01000023.1"/>
</dbReference>
<evidence type="ECO:0000256" key="8">
    <source>
        <dbReference type="SAM" id="Phobius"/>
    </source>
</evidence>
<evidence type="ECO:0000256" key="3">
    <source>
        <dbReference type="ARBA" id="ARBA00022475"/>
    </source>
</evidence>
<accession>A0AA45WPJ7</accession>
<evidence type="ECO:0000256" key="2">
    <source>
        <dbReference type="ARBA" id="ARBA00005811"/>
    </source>
</evidence>
<keyword evidence="3" id="KW-1003">Cell membrane</keyword>
<dbReference type="GO" id="GO:0005886">
    <property type="term" value="C:plasma membrane"/>
    <property type="evidence" value="ECO:0007669"/>
    <property type="project" value="UniProtKB-SubCell"/>
</dbReference>
<dbReference type="GO" id="GO:0022857">
    <property type="term" value="F:transmembrane transporter activity"/>
    <property type="evidence" value="ECO:0007669"/>
    <property type="project" value="InterPro"/>
</dbReference>
<dbReference type="InterPro" id="IPR003400">
    <property type="entry name" value="ExbD"/>
</dbReference>
<sequence length="144" mass="16453">MKNKKILLLSLMEEDEYQKEEIQIIPTIDVMMFLLVFFILYTLNVIPLFQQKLEIPSTKTAEQQNLKEEIIKIYISKDGEPKIDNKIIGISSIENYIKENKQNIKGILVITDKGAKVESVLKIIDIAKSEDITNIGIASNKEGQ</sequence>